<reference evidence="1 2" key="1">
    <citation type="submission" date="2020-08" db="EMBL/GenBank/DDBJ databases">
        <title>Genomic Encyclopedia of Type Strains, Phase III (KMG-III): the genomes of soil and plant-associated and newly described type strains.</title>
        <authorList>
            <person name="Whitman W."/>
        </authorList>
    </citation>
    <scope>NUCLEOTIDE SEQUENCE [LARGE SCALE GENOMIC DNA]</scope>
    <source>
        <strain evidence="1 2">CECT 8799</strain>
    </source>
</reference>
<dbReference type="InterPro" id="IPR036249">
    <property type="entry name" value="Thioredoxin-like_sf"/>
</dbReference>
<accession>A0A7W4ZAB4</accession>
<keyword evidence="2" id="KW-1185">Reference proteome</keyword>
<protein>
    <submittedName>
        <fullName evidence="1">Thiol-disulfide isomerase/thioredoxin</fullName>
    </submittedName>
</protein>
<dbReference type="PROSITE" id="PS51257">
    <property type="entry name" value="PROKAR_LIPOPROTEIN"/>
    <property type="match status" value="1"/>
</dbReference>
<comment type="caution">
    <text evidence="1">The sequence shown here is derived from an EMBL/GenBank/DDBJ whole genome shotgun (WGS) entry which is preliminary data.</text>
</comment>
<keyword evidence="1" id="KW-0413">Isomerase</keyword>
<dbReference type="EMBL" id="JACHWZ010000016">
    <property type="protein sequence ID" value="MBB3062396.1"/>
    <property type="molecule type" value="Genomic_DNA"/>
</dbReference>
<dbReference type="Proteomes" id="UP000535937">
    <property type="component" value="Unassembled WGS sequence"/>
</dbReference>
<evidence type="ECO:0000313" key="2">
    <source>
        <dbReference type="Proteomes" id="UP000535937"/>
    </source>
</evidence>
<dbReference type="CDD" id="cd02947">
    <property type="entry name" value="TRX_family"/>
    <property type="match status" value="1"/>
</dbReference>
<evidence type="ECO:0000313" key="1">
    <source>
        <dbReference type="EMBL" id="MBB3062396.1"/>
    </source>
</evidence>
<dbReference type="GO" id="GO:0016853">
    <property type="term" value="F:isomerase activity"/>
    <property type="evidence" value="ECO:0007669"/>
    <property type="project" value="UniProtKB-KW"/>
</dbReference>
<gene>
    <name evidence="1" type="ORF">FHS09_003245</name>
</gene>
<dbReference type="RefSeq" id="WP_183461685.1">
    <property type="nucleotide sequence ID" value="NZ_JACHWZ010000016.1"/>
</dbReference>
<proteinExistence type="predicted"/>
<sequence length="205" mass="23746">MYYLKWLVLAVLIALSACSGELDKRELRLKANFSEDFDRGLPEFLVFNPEGECVYHSQGFSTEEHFFEELDIVLAGGRIERSPVDSPEKRRLLELAVRKAVYENTSIPPEQKESTIRTSLRESINPEPSCTHELEYYLGRFEERDGGDFSLQSLPGGKNVFIEFYADRCIPCKQQERAIERYSPKRGDEFVLLKVERDKARIQVQ</sequence>
<dbReference type="SUPFAM" id="SSF52833">
    <property type="entry name" value="Thioredoxin-like"/>
    <property type="match status" value="1"/>
</dbReference>
<dbReference type="Gene3D" id="3.40.30.10">
    <property type="entry name" value="Glutaredoxin"/>
    <property type="match status" value="1"/>
</dbReference>
<organism evidence="1 2">
    <name type="scientific">Microbulbifer rhizosphaerae</name>
    <dbReference type="NCBI Taxonomy" id="1562603"/>
    <lineage>
        <taxon>Bacteria</taxon>
        <taxon>Pseudomonadati</taxon>
        <taxon>Pseudomonadota</taxon>
        <taxon>Gammaproteobacteria</taxon>
        <taxon>Cellvibrionales</taxon>
        <taxon>Microbulbiferaceae</taxon>
        <taxon>Microbulbifer</taxon>
    </lineage>
</organism>
<name>A0A7W4ZAB4_9GAMM</name>
<dbReference type="AlphaFoldDB" id="A0A7W4ZAB4"/>